<feature type="compositionally biased region" description="Polar residues" evidence="8">
    <location>
        <begin position="9"/>
        <end position="20"/>
    </location>
</feature>
<dbReference type="Gene3D" id="3.40.50.410">
    <property type="entry name" value="von Willebrand factor, type A domain"/>
    <property type="match status" value="1"/>
</dbReference>
<dbReference type="SUPFAM" id="SSF82919">
    <property type="entry name" value="Zn-finger domain of Sec23/24"/>
    <property type="match status" value="1"/>
</dbReference>
<dbReference type="SUPFAM" id="SSF82754">
    <property type="entry name" value="C-terminal, gelsolin-like domain of Sec23/24"/>
    <property type="match status" value="1"/>
</dbReference>
<dbReference type="SUPFAM" id="SSF81995">
    <property type="entry name" value="beta-sandwich domain of Sec23/24"/>
    <property type="match status" value="1"/>
</dbReference>
<dbReference type="InterPro" id="IPR036465">
    <property type="entry name" value="vWFA_dom_sf"/>
</dbReference>
<name>A0ABX6EUM0_KLUMA</name>
<dbReference type="Proteomes" id="UP000422736">
    <property type="component" value="Chromosome 4"/>
</dbReference>
<comment type="similarity">
    <text evidence="3">Belongs to the SEC23/SEC24 family. SEC24 subfamily.</text>
</comment>
<dbReference type="InterPro" id="IPR007123">
    <property type="entry name" value="Gelsolin-like_dom"/>
</dbReference>
<dbReference type="SUPFAM" id="SSF81811">
    <property type="entry name" value="Helical domain of Sec23/24"/>
    <property type="match status" value="1"/>
</dbReference>
<feature type="domain" description="Sec23/Sec24 beta-sandwich" evidence="13">
    <location>
        <begin position="515"/>
        <end position="599"/>
    </location>
</feature>
<reference evidence="14 15" key="1">
    <citation type="submission" date="2016-03" db="EMBL/GenBank/DDBJ databases">
        <title>How can Kluyveromyces marxianus grow so fast - potential evolutionary course in Saccharomyces Complex revealed by comparative genomics.</title>
        <authorList>
            <person name="Mo W."/>
            <person name="Lu W."/>
            <person name="Yang X."/>
            <person name="Qi J."/>
            <person name="Lv H."/>
        </authorList>
    </citation>
    <scope>NUCLEOTIDE SEQUENCE [LARGE SCALE GENOMIC DNA]</scope>
    <source>
        <strain evidence="14 15">FIM1</strain>
    </source>
</reference>
<keyword evidence="15" id="KW-1185">Reference proteome</keyword>
<dbReference type="InterPro" id="IPR006896">
    <property type="entry name" value="Sec23/24_trunk_dom"/>
</dbReference>
<dbReference type="InterPro" id="IPR006900">
    <property type="entry name" value="Sec23/24_helical_dom"/>
</dbReference>
<keyword evidence="4" id="KW-0813">Transport</keyword>
<evidence type="ECO:0000256" key="2">
    <source>
        <dbReference type="ARBA" id="ARBA00004496"/>
    </source>
</evidence>
<evidence type="ECO:0000259" key="9">
    <source>
        <dbReference type="Pfam" id="PF00626"/>
    </source>
</evidence>
<evidence type="ECO:0000259" key="13">
    <source>
        <dbReference type="Pfam" id="PF08033"/>
    </source>
</evidence>
<dbReference type="Pfam" id="PF08033">
    <property type="entry name" value="Sec23_BS"/>
    <property type="match status" value="1"/>
</dbReference>
<dbReference type="Pfam" id="PF00626">
    <property type="entry name" value="Gelsolin"/>
    <property type="match status" value="1"/>
</dbReference>
<dbReference type="InterPro" id="IPR006895">
    <property type="entry name" value="Znf_Sec23_Sec24"/>
</dbReference>
<dbReference type="InterPro" id="IPR036180">
    <property type="entry name" value="Gelsolin-like_dom_sf"/>
</dbReference>
<dbReference type="InterPro" id="IPR036174">
    <property type="entry name" value="Znf_Sec23_Sec24_sf"/>
</dbReference>
<keyword evidence="6" id="KW-0653">Protein transport</keyword>
<dbReference type="PANTHER" id="PTHR13803:SF4">
    <property type="entry name" value="SECRETORY 24CD, ISOFORM C"/>
    <property type="match status" value="1"/>
</dbReference>
<organism evidence="14 15">
    <name type="scientific">Kluyveromyces marxianus</name>
    <name type="common">Yeast</name>
    <name type="synonym">Candida kefyr</name>
    <dbReference type="NCBI Taxonomy" id="4911"/>
    <lineage>
        <taxon>Eukaryota</taxon>
        <taxon>Fungi</taxon>
        <taxon>Dikarya</taxon>
        <taxon>Ascomycota</taxon>
        <taxon>Saccharomycotina</taxon>
        <taxon>Saccharomycetes</taxon>
        <taxon>Saccharomycetales</taxon>
        <taxon>Saccharomycetaceae</taxon>
        <taxon>Kluyveromyces</taxon>
    </lineage>
</organism>
<evidence type="ECO:0000256" key="5">
    <source>
        <dbReference type="ARBA" id="ARBA00022490"/>
    </source>
</evidence>
<evidence type="ECO:0000259" key="11">
    <source>
        <dbReference type="Pfam" id="PF04811"/>
    </source>
</evidence>
<feature type="domain" description="Zinc finger Sec23/Sec24-type" evidence="10">
    <location>
        <begin position="195"/>
        <end position="229"/>
    </location>
</feature>
<dbReference type="Gene3D" id="2.30.30.380">
    <property type="entry name" value="Zn-finger domain of Sec23/24"/>
    <property type="match status" value="1"/>
</dbReference>
<evidence type="ECO:0000259" key="10">
    <source>
        <dbReference type="Pfam" id="PF04810"/>
    </source>
</evidence>
<dbReference type="Pfam" id="PF04815">
    <property type="entry name" value="Sec23_helical"/>
    <property type="match status" value="1"/>
</dbReference>
<gene>
    <name evidence="14" type="primary">SFB3</name>
    <name evidence="14" type="ORF">FIM1_2720</name>
</gene>
<keyword evidence="7" id="KW-0333">Golgi apparatus</keyword>
<dbReference type="Gene3D" id="2.60.40.1670">
    <property type="entry name" value="beta-sandwich domain of Sec23/24"/>
    <property type="match status" value="1"/>
</dbReference>
<accession>A0ABX6EUM0</accession>
<dbReference type="Gene3D" id="1.20.120.730">
    <property type="entry name" value="Sec23/Sec24 helical domain"/>
    <property type="match status" value="1"/>
</dbReference>
<keyword evidence="5" id="KW-0963">Cytoplasm</keyword>
<dbReference type="PANTHER" id="PTHR13803">
    <property type="entry name" value="SEC24-RELATED PROTEIN"/>
    <property type="match status" value="1"/>
</dbReference>
<feature type="domain" description="Gelsolin-like" evidence="9">
    <location>
        <begin position="745"/>
        <end position="791"/>
    </location>
</feature>
<feature type="domain" description="Sec23/Sec24 trunk" evidence="11">
    <location>
        <begin position="273"/>
        <end position="509"/>
    </location>
</feature>
<evidence type="ECO:0000256" key="1">
    <source>
        <dbReference type="ARBA" id="ARBA00004394"/>
    </source>
</evidence>
<evidence type="ECO:0000313" key="15">
    <source>
        <dbReference type="Proteomes" id="UP000422736"/>
    </source>
</evidence>
<dbReference type="InterPro" id="IPR029006">
    <property type="entry name" value="ADF-H/Gelsolin-like_dom_sf"/>
</dbReference>
<evidence type="ECO:0000256" key="6">
    <source>
        <dbReference type="ARBA" id="ARBA00022927"/>
    </source>
</evidence>
<evidence type="ECO:0000256" key="3">
    <source>
        <dbReference type="ARBA" id="ARBA00008334"/>
    </source>
</evidence>
<proteinExistence type="inferred from homology"/>
<evidence type="ECO:0000256" key="8">
    <source>
        <dbReference type="SAM" id="MobiDB-lite"/>
    </source>
</evidence>
<sequence>MSIDGLANGVSNIHLQQNGDQPLHNEAKKHRRPNRAYHNFSNPAVGTGKDLSLSNSADIPSIPYNGALASDNPYNPPIAGTEASVLNSPSMNAPQPTGTHFLPNQRMENQQIMLQKSFLTATDSVPPLSTSQYYAEDQGSCDPRLMALTMYNVPDDEHLRAATKLPVGVTVKPFAVLIPNSELPTVDATMESDGPMRCRRCRSYVNPKYQFTFDSKMICNLCHIKTNVSTSQFSPVGPNGMRADTFNKSELVKGSVDFLVPATYNVNPKEKTVPLHYVFLLDISAFANENKSSLAAIEGIRASIEYMIENQPNCKVAIIAFDDWIRFFNLRADLEQTQEYIINDPNDVFLPLQKGLFALPSEAMHVIQDVLVKLETYITDERFSHRSQCCYGSALEAARLALDEATNKQGGKIIACLNTIPTTGHGNLSLMRDDGLKKNLKCSDEFYKKLAKSFLSSWIGLDLFVTSTAFIDLATTAYPVIATSGKLHHYSNFNINKDEFQYVNDIIKSVKDTVGYQGMLKVRSSSGLSVYNYYSESVKNSDQDPVIPVLSRNQSFDVLFKYDDKLKVGEDVYFQAALLYTDFDGNRKVRVINTNAAVTSEVVEIFKFVNQDVVTSIMEKDVLTNLGDCNFKEIRQIIDSKVTDIFTQYRGLCGGSPGGQLILPDSLKTLPMYMLAFEKSELMKQNKTTARDNNRVYDYYKLLSFPSSQLSYKLYPQIIPLHEYLEDNDLTFYDENDQLLQFNNIETLSVRSGHQHLANGGCYLIFQGEKCYLWFNENTNPMLIKDLLAYDGPYNELDLFDGRLPELNTAINIKARNVIKNWKQNTNLDYLAVVPLRPNMDPYYSHVMNALMCEDRSIEMVESFDNYLINLHRNIKENIEKDKYVKIYKGSEDGHENFAQKFVHF</sequence>
<feature type="domain" description="Sec23/Sec24 helical" evidence="12">
    <location>
        <begin position="610"/>
        <end position="711"/>
    </location>
</feature>
<dbReference type="InterPro" id="IPR036175">
    <property type="entry name" value="Sec23/24_helical_dom_sf"/>
</dbReference>
<dbReference type="InterPro" id="IPR012990">
    <property type="entry name" value="Beta-sandwich_Sec23_24"/>
</dbReference>
<feature type="region of interest" description="Disordered" evidence="8">
    <location>
        <begin position="1"/>
        <end position="49"/>
    </location>
</feature>
<comment type="subcellular location">
    <subcellularLocation>
        <location evidence="2">Cytoplasm</location>
    </subcellularLocation>
    <subcellularLocation>
        <location evidence="1">Golgi apparatus membrane</location>
    </subcellularLocation>
</comment>
<dbReference type="Pfam" id="PF04810">
    <property type="entry name" value="zf-Sec23_Sec24"/>
    <property type="match status" value="1"/>
</dbReference>
<dbReference type="SUPFAM" id="SSF53300">
    <property type="entry name" value="vWA-like"/>
    <property type="match status" value="1"/>
</dbReference>
<evidence type="ECO:0000256" key="4">
    <source>
        <dbReference type="ARBA" id="ARBA00022448"/>
    </source>
</evidence>
<dbReference type="Gene3D" id="3.40.20.10">
    <property type="entry name" value="Severin"/>
    <property type="match status" value="1"/>
</dbReference>
<evidence type="ECO:0000259" key="12">
    <source>
        <dbReference type="Pfam" id="PF04815"/>
    </source>
</evidence>
<evidence type="ECO:0000256" key="7">
    <source>
        <dbReference type="ARBA" id="ARBA00023034"/>
    </source>
</evidence>
<dbReference type="EMBL" id="CP015057">
    <property type="protein sequence ID" value="QGN16020.1"/>
    <property type="molecule type" value="Genomic_DNA"/>
</dbReference>
<dbReference type="Pfam" id="PF04811">
    <property type="entry name" value="Sec23_trunk"/>
    <property type="match status" value="1"/>
</dbReference>
<dbReference type="InterPro" id="IPR050550">
    <property type="entry name" value="SEC23_SEC24_subfamily"/>
</dbReference>
<evidence type="ECO:0000313" key="14">
    <source>
        <dbReference type="EMBL" id="QGN16020.1"/>
    </source>
</evidence>
<protein>
    <submittedName>
        <fullName evidence="14">SED5-binding protein 3</fullName>
    </submittedName>
</protein>